<gene>
    <name evidence="1" type="ORF">WKI47_09140</name>
</gene>
<evidence type="ECO:0000313" key="2">
    <source>
        <dbReference type="Proteomes" id="UP001380953"/>
    </source>
</evidence>
<reference evidence="1" key="1">
    <citation type="submission" date="2024-03" db="EMBL/GenBank/DDBJ databases">
        <title>Whole genome sequecning of epiphytes from Marcgravia umbellata leaves.</title>
        <authorList>
            <person name="Kumar G."/>
            <person name="Savka M.A."/>
        </authorList>
    </citation>
    <scope>NUCLEOTIDE SEQUENCE</scope>
    <source>
        <strain evidence="1">RIT_BL5</strain>
    </source>
</reference>
<sequence length="304" mass="32973">MAVRQQDSGNSTGWTDACLLGFTALVKGVGGWAGGSQALLTDALNAVADAVRVKGTRSVHPSSLWIKMMLAALVLVGAIEASISGIGQLVNGPSQTLNGWAVAAFFVAVVIGEGLFILNYRRRLQQDRETAIRYAAEHRISLYASMLVAAGMALSVAGSGFDIPLFVYADPAASLLVAILVMVKALRLMLSFFENSSQLVARTKIIDPTPFIETVQRIQGVIEVRELKAQESLETVTVELVLSVNPRMTVKEAEEIAQRARDLLLHRFVQVVDVHVRVEPYHTGYPYKSNEELPDSGEQPTIVQ</sequence>
<evidence type="ECO:0000313" key="1">
    <source>
        <dbReference type="EMBL" id="MEJ8304054.1"/>
    </source>
</evidence>
<keyword evidence="2" id="KW-1185">Reference proteome</keyword>
<name>A0ACC6PAT7_9BACL</name>
<dbReference type="EMBL" id="JBBKAR010000033">
    <property type="protein sequence ID" value="MEJ8304054.1"/>
    <property type="molecule type" value="Genomic_DNA"/>
</dbReference>
<dbReference type="Proteomes" id="UP001380953">
    <property type="component" value="Unassembled WGS sequence"/>
</dbReference>
<accession>A0ACC6PAT7</accession>
<proteinExistence type="predicted"/>
<protein>
    <submittedName>
        <fullName evidence="1">Cation transporter</fullName>
    </submittedName>
</protein>
<organism evidence="1 2">
    <name type="scientific">Saccharibacillus sacchari</name>
    <dbReference type="NCBI Taxonomy" id="456493"/>
    <lineage>
        <taxon>Bacteria</taxon>
        <taxon>Bacillati</taxon>
        <taxon>Bacillota</taxon>
        <taxon>Bacilli</taxon>
        <taxon>Bacillales</taxon>
        <taxon>Paenibacillaceae</taxon>
        <taxon>Saccharibacillus</taxon>
    </lineage>
</organism>
<comment type="caution">
    <text evidence="1">The sequence shown here is derived from an EMBL/GenBank/DDBJ whole genome shotgun (WGS) entry which is preliminary data.</text>
</comment>